<dbReference type="KEGG" id="ptt:VY86_12150"/>
<dbReference type="Proteomes" id="UP000034866">
    <property type="component" value="Chromosome"/>
</dbReference>
<gene>
    <name evidence="1" type="ORF">VY86_12150</name>
</gene>
<dbReference type="AlphaFoldDB" id="A0A0F7LN20"/>
<sequence>MMMHGQLNRNQFKALQNALSDLELPSKKRQRLLWRIAKYGVIQAAKRNVRNQQSPDGGRWTARKSPWRKKMLRNMPKLLHIREMPENNAVRIYLQGGHYRNGKQQVPAGVVGYAQQNGMRIQVSRRQVQKRVDRERMATIKQAKKLRDLGYQVKKDKRWRKPPIKEITANMKFIQAGVLIRELSGGTVKRSWMIEVPARKFLGINDEEFSQALARQLQGIGYGVG</sequence>
<dbReference type="STRING" id="230089.VY86_12150"/>
<accession>A0A0F7LN20</accession>
<organism evidence="1 2">
    <name type="scientific">Photorhabdus thracensis</name>
    <dbReference type="NCBI Taxonomy" id="230089"/>
    <lineage>
        <taxon>Bacteria</taxon>
        <taxon>Pseudomonadati</taxon>
        <taxon>Pseudomonadota</taxon>
        <taxon>Gammaproteobacteria</taxon>
        <taxon>Enterobacterales</taxon>
        <taxon>Morganellaceae</taxon>
        <taxon>Photorhabdus</taxon>
    </lineage>
</organism>
<keyword evidence="2" id="KW-1185">Reference proteome</keyword>
<reference evidence="2" key="2">
    <citation type="submission" date="2015-03" db="EMBL/GenBank/DDBJ databases">
        <title>Genome sequence of Azospirillum thiophilum strain DSM 21654T.</title>
        <authorList>
            <person name="Kwak Y."/>
            <person name="Shin J.-H."/>
        </authorList>
    </citation>
    <scope>NUCLEOTIDE SEQUENCE [LARGE SCALE GENOMIC DNA]</scope>
    <source>
        <strain evidence="2">DSM 15199</strain>
    </source>
</reference>
<dbReference type="PATRIC" id="fig|230089.6.peg.2707"/>
<evidence type="ECO:0000313" key="1">
    <source>
        <dbReference type="EMBL" id="AKH63965.1"/>
    </source>
</evidence>
<reference evidence="1 2" key="1">
    <citation type="journal article" date="2015" name="J. Biotechnol.">
        <title>Complete genome sequence of Photorhabdus temperata subsp. thracensis 39-8(T), an entomopathogenic bacterium for the improved commercial bioinsecticide.</title>
        <authorList>
            <person name="Kwak Y."/>
            <person name="Shin J.H."/>
        </authorList>
    </citation>
    <scope>NUCLEOTIDE SEQUENCE [LARGE SCALE GENOMIC DNA]</scope>
    <source>
        <strain evidence="1 2">DSM 15199</strain>
    </source>
</reference>
<dbReference type="EMBL" id="CP011104">
    <property type="protein sequence ID" value="AKH63965.1"/>
    <property type="molecule type" value="Genomic_DNA"/>
</dbReference>
<name>A0A0F7LN20_9GAMM</name>
<proteinExistence type="predicted"/>
<evidence type="ECO:0000313" key="2">
    <source>
        <dbReference type="Proteomes" id="UP000034866"/>
    </source>
</evidence>
<dbReference type="OrthoDB" id="5676651at2"/>
<protein>
    <submittedName>
        <fullName evidence="1">Phage protein</fullName>
    </submittedName>
</protein>
<dbReference type="RefSeq" id="WP_046975128.1">
    <property type="nucleotide sequence ID" value="NZ_CP011104.1"/>
</dbReference>